<dbReference type="EMBL" id="UYRV01007697">
    <property type="protein sequence ID" value="VDK54888.1"/>
    <property type="molecule type" value="Genomic_DNA"/>
</dbReference>
<organism evidence="1 2">
    <name type="scientific">Cylicostephanus goldi</name>
    <name type="common">Nematode worm</name>
    <dbReference type="NCBI Taxonomy" id="71465"/>
    <lineage>
        <taxon>Eukaryota</taxon>
        <taxon>Metazoa</taxon>
        <taxon>Ecdysozoa</taxon>
        <taxon>Nematoda</taxon>
        <taxon>Chromadorea</taxon>
        <taxon>Rhabditida</taxon>
        <taxon>Rhabditina</taxon>
        <taxon>Rhabditomorpha</taxon>
        <taxon>Strongyloidea</taxon>
        <taxon>Strongylidae</taxon>
        <taxon>Cylicostephanus</taxon>
    </lineage>
</organism>
<proteinExistence type="predicted"/>
<keyword evidence="2" id="KW-1185">Reference proteome</keyword>
<evidence type="ECO:0000313" key="2">
    <source>
        <dbReference type="Proteomes" id="UP000271889"/>
    </source>
</evidence>
<dbReference type="OrthoDB" id="40579at2759"/>
<accession>A0A3P6SMI6</accession>
<name>A0A3P6SMI6_CYLGO</name>
<evidence type="ECO:0000313" key="1">
    <source>
        <dbReference type="EMBL" id="VDK54888.1"/>
    </source>
</evidence>
<sequence>MFTRRCYLMLHRQKEHGLLFKPVFDPQEIEKAEKEADLELVTEKEDGTANEFGNADQILVDPMTNMLVHVSEDGMVLEPLAEQPTFVGEFVEETGEPEFEEVGEEPNEKSPVSYTSADHSKTVRYVPSDIGLDLGSSEVVGVPLLEEELDQNDHNVDGQDMPILLEERKPVIAEEVLEERSEQLFPKQRVVNILKRKLPVRLPRE</sequence>
<gene>
    <name evidence="1" type="ORF">CGOC_LOCUS3136</name>
</gene>
<dbReference type="AlphaFoldDB" id="A0A3P6SMI6"/>
<reference evidence="1 2" key="1">
    <citation type="submission" date="2018-11" db="EMBL/GenBank/DDBJ databases">
        <authorList>
            <consortium name="Pathogen Informatics"/>
        </authorList>
    </citation>
    <scope>NUCLEOTIDE SEQUENCE [LARGE SCALE GENOMIC DNA]</scope>
</reference>
<dbReference type="Proteomes" id="UP000271889">
    <property type="component" value="Unassembled WGS sequence"/>
</dbReference>
<protein>
    <submittedName>
        <fullName evidence="1">Uncharacterized protein</fullName>
    </submittedName>
</protein>